<organism evidence="4 5">
    <name type="scientific">Enterocloster hominis</name>
    <name type="common">ex Hitch et al. 2024</name>
    <dbReference type="NCBI Taxonomy" id="1917870"/>
    <lineage>
        <taxon>Bacteria</taxon>
        <taxon>Bacillati</taxon>
        <taxon>Bacillota</taxon>
        <taxon>Clostridia</taxon>
        <taxon>Lachnospirales</taxon>
        <taxon>Lachnospiraceae</taxon>
        <taxon>Enterocloster</taxon>
    </lineage>
</organism>
<dbReference type="PANTHER" id="PTHR43693">
    <property type="entry name" value="PROTEIN PHOSPHATASE CHEZ"/>
    <property type="match status" value="1"/>
</dbReference>
<keyword evidence="1" id="KW-0145">Chemotaxis</keyword>
<dbReference type="SUPFAM" id="SSF103039">
    <property type="entry name" value="CheC-like"/>
    <property type="match status" value="1"/>
</dbReference>
<evidence type="ECO:0000256" key="1">
    <source>
        <dbReference type="ARBA" id="ARBA00022500"/>
    </source>
</evidence>
<dbReference type="InterPro" id="IPR028976">
    <property type="entry name" value="CheC-like_sf"/>
</dbReference>
<feature type="domain" description="CheC-like protein" evidence="3">
    <location>
        <begin position="17"/>
        <end position="52"/>
    </location>
</feature>
<dbReference type="Proteomes" id="UP001454086">
    <property type="component" value="Unassembled WGS sequence"/>
</dbReference>
<sequence>MIKRGMIMDHYREMDEISRDILREIGNVGAGNAVTSLAQMMEQPVELEVPVLRIMGYQDVYDILERPDEPQTGILVEVTGQLKGIFLFLLSETFTKSVLSAILGQGERDLMALDDMERSLICEMGNIMCGSYIRALSRFMNMEMDVSVPELCIDMGGAILSYPMTKWVIAGDDILLIENMFHMSGRAFKGTILFLPEQEDLGKLLHRLRE</sequence>
<dbReference type="InterPro" id="IPR007597">
    <property type="entry name" value="CheC"/>
</dbReference>
<evidence type="ECO:0000259" key="3">
    <source>
        <dbReference type="Pfam" id="PF04509"/>
    </source>
</evidence>
<comment type="caution">
    <text evidence="4">The sequence shown here is derived from an EMBL/GenBank/DDBJ whole genome shotgun (WGS) entry which is preliminary data.</text>
</comment>
<protein>
    <submittedName>
        <fullName evidence="4">Chemotaxis protein CheC</fullName>
    </submittedName>
</protein>
<reference evidence="4 5" key="1">
    <citation type="submission" date="2024-03" db="EMBL/GenBank/DDBJ databases">
        <title>Human intestinal bacterial collection.</title>
        <authorList>
            <person name="Pauvert C."/>
            <person name="Hitch T.C.A."/>
            <person name="Clavel T."/>
        </authorList>
    </citation>
    <scope>NUCLEOTIDE SEQUENCE [LARGE SCALE GENOMIC DNA]</scope>
    <source>
        <strain evidence="4 5">CLA-SR-H021</strain>
    </source>
</reference>
<dbReference type="Pfam" id="PF04509">
    <property type="entry name" value="CheC"/>
    <property type="match status" value="2"/>
</dbReference>
<dbReference type="PANTHER" id="PTHR43693:SF1">
    <property type="entry name" value="PROTEIN PHOSPHATASE CHEZ"/>
    <property type="match status" value="1"/>
</dbReference>
<keyword evidence="2" id="KW-0378">Hydrolase</keyword>
<dbReference type="EMBL" id="JBBMFM010000020">
    <property type="protein sequence ID" value="MEQ2424888.1"/>
    <property type="molecule type" value="Genomic_DNA"/>
</dbReference>
<evidence type="ECO:0000256" key="2">
    <source>
        <dbReference type="ARBA" id="ARBA00022801"/>
    </source>
</evidence>
<gene>
    <name evidence="4" type="ORF">WMQ36_07875</name>
</gene>
<feature type="domain" description="CheC-like protein" evidence="3">
    <location>
        <begin position="116"/>
        <end position="151"/>
    </location>
</feature>
<dbReference type="CDD" id="cd17909">
    <property type="entry name" value="CheC_ClassI"/>
    <property type="match status" value="1"/>
</dbReference>
<dbReference type="RefSeq" id="WP_349118080.1">
    <property type="nucleotide sequence ID" value="NZ_JBBMFM010000020.1"/>
</dbReference>
<evidence type="ECO:0000313" key="5">
    <source>
        <dbReference type="Proteomes" id="UP001454086"/>
    </source>
</evidence>
<evidence type="ECO:0000313" key="4">
    <source>
        <dbReference type="EMBL" id="MEQ2424888.1"/>
    </source>
</evidence>
<dbReference type="InterPro" id="IPR050992">
    <property type="entry name" value="CheZ_family_phosphatases"/>
</dbReference>
<dbReference type="Gene3D" id="3.40.1550.10">
    <property type="entry name" value="CheC-like"/>
    <property type="match status" value="1"/>
</dbReference>
<accession>A0ABV1D3C5</accession>
<proteinExistence type="predicted"/>
<keyword evidence="5" id="KW-1185">Reference proteome</keyword>
<name>A0ABV1D3C5_9FIRM</name>